<dbReference type="Proteomes" id="UP000594638">
    <property type="component" value="Unassembled WGS sequence"/>
</dbReference>
<proteinExistence type="predicted"/>
<dbReference type="OrthoDB" id="5211at2759"/>
<evidence type="ECO:0000256" key="1">
    <source>
        <dbReference type="ARBA" id="ARBA00022679"/>
    </source>
</evidence>
<evidence type="ECO:0000313" key="2">
    <source>
        <dbReference type="EMBL" id="CAA2985343.1"/>
    </source>
</evidence>
<sequence>MSTSISLTVISFSFTRLAAASGQTSLNGMILPAALYFWQLPHFMALAYLCRKDYADGGSRMFSLADASGQRTASVALRNCLYLLPLGYLAYDSAAQCRSHRRQLRCVIGAGTFTATSDESFPVV</sequence>
<keyword evidence="3" id="KW-1185">Reference proteome</keyword>
<dbReference type="GO" id="GO:0008495">
    <property type="term" value="F:protoheme IX farnesyltransferase activity"/>
    <property type="evidence" value="ECO:0007669"/>
    <property type="project" value="InterPro"/>
</dbReference>
<comment type="caution">
    <text evidence="2">The sequence shown here is derived from an EMBL/GenBank/DDBJ whole genome shotgun (WGS) entry which is preliminary data.</text>
</comment>
<dbReference type="GO" id="GO:0006784">
    <property type="term" value="P:heme A biosynthetic process"/>
    <property type="evidence" value="ECO:0007669"/>
    <property type="project" value="TreeGrafter"/>
</dbReference>
<name>A0A8S0S1A2_OLEEU</name>
<dbReference type="EMBL" id="CACTIH010003804">
    <property type="protein sequence ID" value="CAA2985343.1"/>
    <property type="molecule type" value="Genomic_DNA"/>
</dbReference>
<dbReference type="GO" id="GO:0016020">
    <property type="term" value="C:membrane"/>
    <property type="evidence" value="ECO:0007669"/>
    <property type="project" value="InterPro"/>
</dbReference>
<dbReference type="PANTHER" id="PTHR43448">
    <property type="entry name" value="PROTOHEME IX FARNESYLTRANSFERASE, MITOCHONDRIAL"/>
    <property type="match status" value="1"/>
</dbReference>
<evidence type="ECO:0000313" key="3">
    <source>
        <dbReference type="Proteomes" id="UP000594638"/>
    </source>
</evidence>
<keyword evidence="1" id="KW-0808">Transferase</keyword>
<dbReference type="Gramene" id="OE9A094072T1">
    <property type="protein sequence ID" value="OE9A094072C1"/>
    <property type="gene ID" value="OE9A094072"/>
</dbReference>
<accession>A0A8S0S1A2</accession>
<dbReference type="AlphaFoldDB" id="A0A8S0S1A2"/>
<gene>
    <name evidence="2" type="ORF">OLEA9_A094072</name>
</gene>
<dbReference type="PANTHER" id="PTHR43448:SF2">
    <property type="entry name" value="PROTOHEME IX FARNESYLTRANSFERASE, MITOCHONDRIAL"/>
    <property type="match status" value="1"/>
</dbReference>
<organism evidence="2 3">
    <name type="scientific">Olea europaea subsp. europaea</name>
    <dbReference type="NCBI Taxonomy" id="158383"/>
    <lineage>
        <taxon>Eukaryota</taxon>
        <taxon>Viridiplantae</taxon>
        <taxon>Streptophyta</taxon>
        <taxon>Embryophyta</taxon>
        <taxon>Tracheophyta</taxon>
        <taxon>Spermatophyta</taxon>
        <taxon>Magnoliopsida</taxon>
        <taxon>eudicotyledons</taxon>
        <taxon>Gunneridae</taxon>
        <taxon>Pentapetalae</taxon>
        <taxon>asterids</taxon>
        <taxon>lamiids</taxon>
        <taxon>Lamiales</taxon>
        <taxon>Oleaceae</taxon>
        <taxon>Oleeae</taxon>
        <taxon>Olea</taxon>
    </lineage>
</organism>
<reference evidence="2 3" key="1">
    <citation type="submission" date="2019-12" db="EMBL/GenBank/DDBJ databases">
        <authorList>
            <person name="Alioto T."/>
            <person name="Alioto T."/>
            <person name="Gomez Garrido J."/>
        </authorList>
    </citation>
    <scope>NUCLEOTIDE SEQUENCE [LARGE SCALE GENOMIC DNA]</scope>
</reference>
<protein>
    <submittedName>
        <fullName evidence="2">Protoheme IX farnesyltransferase, mitochondrial</fullName>
    </submittedName>
</protein>
<dbReference type="GO" id="GO:0005739">
    <property type="term" value="C:mitochondrion"/>
    <property type="evidence" value="ECO:0007669"/>
    <property type="project" value="TreeGrafter"/>
</dbReference>
<dbReference type="InterPro" id="IPR006369">
    <property type="entry name" value="Protohaem_IX_farnesylTrfase"/>
</dbReference>